<dbReference type="AlphaFoldDB" id="A0A2W2GUH3"/>
<feature type="domain" description="Glycosyl transferase family 1" evidence="3">
    <location>
        <begin position="226"/>
        <end position="387"/>
    </location>
</feature>
<organism evidence="5 6">
    <name type="scientific">Spongiactinospora gelatinilytica</name>
    <dbReference type="NCBI Taxonomy" id="2666298"/>
    <lineage>
        <taxon>Bacteria</taxon>
        <taxon>Bacillati</taxon>
        <taxon>Actinomycetota</taxon>
        <taxon>Actinomycetes</taxon>
        <taxon>Streptosporangiales</taxon>
        <taxon>Streptosporangiaceae</taxon>
        <taxon>Spongiactinospora</taxon>
    </lineage>
</organism>
<evidence type="ECO:0000259" key="4">
    <source>
        <dbReference type="Pfam" id="PF13579"/>
    </source>
</evidence>
<dbReference type="GO" id="GO:1901137">
    <property type="term" value="P:carbohydrate derivative biosynthetic process"/>
    <property type="evidence" value="ECO:0007669"/>
    <property type="project" value="UniProtKB-ARBA"/>
</dbReference>
<sequence length="423" mass="44295">MPRAVLNRPGSPRCAVNIAIVASDAVSAGTVDDSDRAAQRAHLLAVARELGRSHHVTIYGRLDSPERRPKARLAHGVTLELLPAGPPEELSEEGVLRYAGDLGAELTRRWDAERPDVIHAHSWAGGLAALAGADGLNVPVAQTLPRLRPLPRPARRAATAKAGGGTGGDNATRVRLARAIGRTASAVIAGCGDEEAELIRLGVPRRSITVVPCGLDVERFRRHGPSAQRGKRPRLLHVGPLAPEGGAATAIRALEGVPEAELVLAGGPPADALAQDPNAHRLRLLAKETGVDGRVTFLGQVPSATVAKLMRSADVVLTLPDDASAGVVALEAMACGVPVIASAVGAHLDSVLDGVTGMLVPPRRPALTARLARELLTDPTKRSALGFAGADRVRSRYSYERISQELLRVYADTMGEPEVPALT</sequence>
<evidence type="ECO:0000256" key="2">
    <source>
        <dbReference type="ARBA" id="ARBA00022679"/>
    </source>
</evidence>
<evidence type="ECO:0000256" key="1">
    <source>
        <dbReference type="ARBA" id="ARBA00022676"/>
    </source>
</evidence>
<evidence type="ECO:0000313" key="5">
    <source>
        <dbReference type="EMBL" id="PZG41200.1"/>
    </source>
</evidence>
<proteinExistence type="predicted"/>
<dbReference type="Proteomes" id="UP000248544">
    <property type="component" value="Unassembled WGS sequence"/>
</dbReference>
<protein>
    <submittedName>
        <fullName evidence="5">Glycosyl transferase</fullName>
    </submittedName>
</protein>
<dbReference type="SUPFAM" id="SSF53756">
    <property type="entry name" value="UDP-Glycosyltransferase/glycogen phosphorylase"/>
    <property type="match status" value="1"/>
</dbReference>
<keyword evidence="6" id="KW-1185">Reference proteome</keyword>
<accession>A0A2W2GUH3</accession>
<dbReference type="PANTHER" id="PTHR45947">
    <property type="entry name" value="SULFOQUINOVOSYL TRANSFERASE SQD2"/>
    <property type="match status" value="1"/>
</dbReference>
<name>A0A2W2GUH3_9ACTN</name>
<dbReference type="PANTHER" id="PTHR45947:SF3">
    <property type="entry name" value="SULFOQUINOVOSYL TRANSFERASE SQD2"/>
    <property type="match status" value="1"/>
</dbReference>
<dbReference type="Pfam" id="PF00534">
    <property type="entry name" value="Glycos_transf_1"/>
    <property type="match status" value="1"/>
</dbReference>
<comment type="caution">
    <text evidence="5">The sequence shown here is derived from an EMBL/GenBank/DDBJ whole genome shotgun (WGS) entry which is preliminary data.</text>
</comment>
<dbReference type="Pfam" id="PF13579">
    <property type="entry name" value="Glyco_trans_4_4"/>
    <property type="match status" value="1"/>
</dbReference>
<feature type="domain" description="Glycosyltransferase subfamily 4-like N-terminal" evidence="4">
    <location>
        <begin position="41"/>
        <end position="214"/>
    </location>
</feature>
<keyword evidence="1" id="KW-0328">Glycosyltransferase</keyword>
<evidence type="ECO:0000313" key="6">
    <source>
        <dbReference type="Proteomes" id="UP000248544"/>
    </source>
</evidence>
<dbReference type="GO" id="GO:0016757">
    <property type="term" value="F:glycosyltransferase activity"/>
    <property type="evidence" value="ECO:0007669"/>
    <property type="project" value="UniProtKB-KW"/>
</dbReference>
<evidence type="ECO:0000259" key="3">
    <source>
        <dbReference type="Pfam" id="PF00534"/>
    </source>
</evidence>
<dbReference type="InterPro" id="IPR001296">
    <property type="entry name" value="Glyco_trans_1"/>
</dbReference>
<dbReference type="InterPro" id="IPR028098">
    <property type="entry name" value="Glyco_trans_4-like_N"/>
</dbReference>
<dbReference type="InterPro" id="IPR050194">
    <property type="entry name" value="Glycosyltransferase_grp1"/>
</dbReference>
<keyword evidence="2 5" id="KW-0808">Transferase</keyword>
<dbReference type="EMBL" id="POUA01000178">
    <property type="protein sequence ID" value="PZG41200.1"/>
    <property type="molecule type" value="Genomic_DNA"/>
</dbReference>
<reference evidence="5 6" key="1">
    <citation type="submission" date="2018-01" db="EMBL/GenBank/DDBJ databases">
        <title>Draft genome sequence of Sphaerisporangium sp. 7K107.</title>
        <authorList>
            <person name="Sahin N."/>
            <person name="Saygin H."/>
            <person name="Ay H."/>
        </authorList>
    </citation>
    <scope>NUCLEOTIDE SEQUENCE [LARGE SCALE GENOMIC DNA]</scope>
    <source>
        <strain evidence="5 6">7K107</strain>
    </source>
</reference>
<gene>
    <name evidence="5" type="ORF">C1I98_21670</name>
</gene>
<dbReference type="Gene3D" id="3.40.50.2000">
    <property type="entry name" value="Glycogen Phosphorylase B"/>
    <property type="match status" value="2"/>
</dbReference>